<keyword evidence="13" id="KW-1185">Reference proteome</keyword>
<evidence type="ECO:0000256" key="2">
    <source>
        <dbReference type="ARBA" id="ARBA00006742"/>
    </source>
</evidence>
<evidence type="ECO:0000256" key="11">
    <source>
        <dbReference type="SAM" id="Phobius"/>
    </source>
</evidence>
<proteinExistence type="inferred from homology"/>
<dbReference type="PANTHER" id="PTHR33909">
    <property type="entry name" value="SEC TRANSLOCON ACCESSORY COMPLEX SUBUNIT YAJC"/>
    <property type="match status" value="1"/>
</dbReference>
<evidence type="ECO:0000256" key="10">
    <source>
        <dbReference type="ARBA" id="ARBA00023136"/>
    </source>
</evidence>
<protein>
    <recommendedName>
        <fullName evidence="3">Sec translocon accessory complex subunit YajC</fullName>
    </recommendedName>
</protein>
<dbReference type="Proteomes" id="UP001589758">
    <property type="component" value="Unassembled WGS sequence"/>
</dbReference>
<organism evidence="12 13">
    <name type="scientific">Thorsellia kenyensis</name>
    <dbReference type="NCBI Taxonomy" id="1549888"/>
    <lineage>
        <taxon>Bacteria</taxon>
        <taxon>Pseudomonadati</taxon>
        <taxon>Pseudomonadota</taxon>
        <taxon>Gammaproteobacteria</taxon>
        <taxon>Enterobacterales</taxon>
        <taxon>Thorselliaceae</taxon>
        <taxon>Thorsellia</taxon>
    </lineage>
</organism>
<dbReference type="PRINTS" id="PR01853">
    <property type="entry name" value="YAJCTRNLCASE"/>
</dbReference>
<evidence type="ECO:0000256" key="5">
    <source>
        <dbReference type="ARBA" id="ARBA00022475"/>
    </source>
</evidence>
<keyword evidence="9" id="KW-0811">Translocation</keyword>
<dbReference type="SMART" id="SM01323">
    <property type="entry name" value="YajC"/>
    <property type="match status" value="1"/>
</dbReference>
<evidence type="ECO:0000256" key="7">
    <source>
        <dbReference type="ARBA" id="ARBA00022927"/>
    </source>
</evidence>
<dbReference type="EMBL" id="JBHLXE010000048">
    <property type="protein sequence ID" value="MFC0179419.1"/>
    <property type="molecule type" value="Genomic_DNA"/>
</dbReference>
<sequence>MSFFISSAHANEAASGAANAAAANAYGDYGTIIIMVAFGLIFYFMIIRPQQKRAKAHRELMNSISKGNEVLTNGGLVGRVTKVSDSGYITIALNETNEVVIKRDFIAAVLPKGTIKELE</sequence>
<name>A0ABV6C8W6_9GAMM</name>
<keyword evidence="4" id="KW-0813">Transport</keyword>
<dbReference type="Pfam" id="PF02699">
    <property type="entry name" value="YajC"/>
    <property type="match status" value="1"/>
</dbReference>
<keyword evidence="8 11" id="KW-1133">Transmembrane helix</keyword>
<evidence type="ECO:0000256" key="3">
    <source>
        <dbReference type="ARBA" id="ARBA00014962"/>
    </source>
</evidence>
<keyword evidence="7" id="KW-0653">Protein transport</keyword>
<evidence type="ECO:0000313" key="13">
    <source>
        <dbReference type="Proteomes" id="UP001589758"/>
    </source>
</evidence>
<keyword evidence="10 11" id="KW-0472">Membrane</keyword>
<keyword evidence="5" id="KW-1003">Cell membrane</keyword>
<evidence type="ECO:0000313" key="12">
    <source>
        <dbReference type="EMBL" id="MFC0179419.1"/>
    </source>
</evidence>
<comment type="subcellular location">
    <subcellularLocation>
        <location evidence="1">Cell membrane</location>
        <topology evidence="1">Single-pass membrane protein</topology>
    </subcellularLocation>
</comment>
<evidence type="ECO:0000256" key="8">
    <source>
        <dbReference type="ARBA" id="ARBA00022989"/>
    </source>
</evidence>
<gene>
    <name evidence="12" type="primary">yajC</name>
    <name evidence="12" type="ORF">ACFFIT_04825</name>
</gene>
<dbReference type="InterPro" id="IPR003849">
    <property type="entry name" value="Preprotein_translocase_YajC"/>
</dbReference>
<comment type="similarity">
    <text evidence="2">Belongs to the YajC family.</text>
</comment>
<dbReference type="NCBIfam" id="TIGR00739">
    <property type="entry name" value="yajC"/>
    <property type="match status" value="1"/>
</dbReference>
<evidence type="ECO:0000256" key="6">
    <source>
        <dbReference type="ARBA" id="ARBA00022692"/>
    </source>
</evidence>
<dbReference type="RefSeq" id="WP_385876520.1">
    <property type="nucleotide sequence ID" value="NZ_JBHLXE010000048.1"/>
</dbReference>
<keyword evidence="6 11" id="KW-0812">Transmembrane</keyword>
<evidence type="ECO:0000256" key="9">
    <source>
        <dbReference type="ARBA" id="ARBA00023010"/>
    </source>
</evidence>
<evidence type="ECO:0000256" key="1">
    <source>
        <dbReference type="ARBA" id="ARBA00004162"/>
    </source>
</evidence>
<reference evidence="12 13" key="1">
    <citation type="submission" date="2024-09" db="EMBL/GenBank/DDBJ databases">
        <authorList>
            <person name="Sun Q."/>
            <person name="Mori K."/>
        </authorList>
    </citation>
    <scope>NUCLEOTIDE SEQUENCE [LARGE SCALE GENOMIC DNA]</scope>
    <source>
        <strain evidence="12 13">CCM 8545</strain>
    </source>
</reference>
<accession>A0ABV6C8W6</accession>
<feature type="transmembrane region" description="Helical" evidence="11">
    <location>
        <begin position="29"/>
        <end position="47"/>
    </location>
</feature>
<dbReference type="PANTHER" id="PTHR33909:SF1">
    <property type="entry name" value="SEC TRANSLOCON ACCESSORY COMPLEX SUBUNIT YAJC"/>
    <property type="match status" value="1"/>
</dbReference>
<comment type="caution">
    <text evidence="12">The sequence shown here is derived from an EMBL/GenBank/DDBJ whole genome shotgun (WGS) entry which is preliminary data.</text>
</comment>
<evidence type="ECO:0000256" key="4">
    <source>
        <dbReference type="ARBA" id="ARBA00022448"/>
    </source>
</evidence>